<comment type="caution">
    <text evidence="2">The sequence shown here is derived from an EMBL/GenBank/DDBJ whole genome shotgun (WGS) entry which is preliminary data.</text>
</comment>
<evidence type="ECO:0000313" key="2">
    <source>
        <dbReference type="EMBL" id="GFC91428.1"/>
    </source>
</evidence>
<feature type="non-terminal residue" evidence="2">
    <location>
        <position position="1"/>
    </location>
</feature>
<feature type="region of interest" description="Disordered" evidence="1">
    <location>
        <begin position="43"/>
        <end position="210"/>
    </location>
</feature>
<feature type="compositionally biased region" description="Polar residues" evidence="1">
    <location>
        <begin position="1"/>
        <end position="12"/>
    </location>
</feature>
<dbReference type="AlphaFoldDB" id="A0A699S323"/>
<feature type="non-terminal residue" evidence="2">
    <location>
        <position position="210"/>
    </location>
</feature>
<feature type="compositionally biased region" description="Acidic residues" evidence="1">
    <location>
        <begin position="180"/>
        <end position="189"/>
    </location>
</feature>
<gene>
    <name evidence="2" type="ORF">Tci_863398</name>
</gene>
<sequence length="210" mass="22987">SDESGVTYTDISSPFEELSDIGSPRADDYRHLMLPEMLEDPYVEVSLQAPPSPDYIPGPEEPEQAPPSPDYVPGPEHADDEIVAEDQPYAEDASPIAQTPEYIPESDFEAHPEDNDDEDPEEDPIDYPADGGDDGDDEEESSKDDEDEEDDEMDEEEEHPAPADSVVVAPTATDQAPSAEETEPFETDESAATPPPHPTYRTMARISIPA</sequence>
<dbReference type="EMBL" id="BKCJ011131721">
    <property type="protein sequence ID" value="GFC91428.1"/>
    <property type="molecule type" value="Genomic_DNA"/>
</dbReference>
<feature type="compositionally biased region" description="Acidic residues" evidence="1">
    <location>
        <begin position="114"/>
        <end position="158"/>
    </location>
</feature>
<feature type="region of interest" description="Disordered" evidence="1">
    <location>
        <begin position="1"/>
        <end position="26"/>
    </location>
</feature>
<evidence type="ECO:0000256" key="1">
    <source>
        <dbReference type="SAM" id="MobiDB-lite"/>
    </source>
</evidence>
<accession>A0A699S323</accession>
<organism evidence="2">
    <name type="scientific">Tanacetum cinerariifolium</name>
    <name type="common">Dalmatian daisy</name>
    <name type="synonym">Chrysanthemum cinerariifolium</name>
    <dbReference type="NCBI Taxonomy" id="118510"/>
    <lineage>
        <taxon>Eukaryota</taxon>
        <taxon>Viridiplantae</taxon>
        <taxon>Streptophyta</taxon>
        <taxon>Embryophyta</taxon>
        <taxon>Tracheophyta</taxon>
        <taxon>Spermatophyta</taxon>
        <taxon>Magnoliopsida</taxon>
        <taxon>eudicotyledons</taxon>
        <taxon>Gunneridae</taxon>
        <taxon>Pentapetalae</taxon>
        <taxon>asterids</taxon>
        <taxon>campanulids</taxon>
        <taxon>Asterales</taxon>
        <taxon>Asteraceae</taxon>
        <taxon>Asteroideae</taxon>
        <taxon>Anthemideae</taxon>
        <taxon>Anthemidinae</taxon>
        <taxon>Tanacetum</taxon>
    </lineage>
</organism>
<name>A0A699S323_TANCI</name>
<protein>
    <submittedName>
        <fullName evidence="2">Uncharacterized protein</fullName>
    </submittedName>
</protein>
<reference evidence="2" key="1">
    <citation type="journal article" date="2019" name="Sci. Rep.">
        <title>Draft genome of Tanacetum cinerariifolium, the natural source of mosquito coil.</title>
        <authorList>
            <person name="Yamashiro T."/>
            <person name="Shiraishi A."/>
            <person name="Satake H."/>
            <person name="Nakayama K."/>
        </authorList>
    </citation>
    <scope>NUCLEOTIDE SEQUENCE</scope>
</reference>
<proteinExistence type="predicted"/>